<protein>
    <submittedName>
        <fullName evidence="2">Glycosyltransferase</fullName>
    </submittedName>
</protein>
<keyword evidence="3" id="KW-1185">Reference proteome</keyword>
<evidence type="ECO:0000313" key="3">
    <source>
        <dbReference type="Proteomes" id="UP000291117"/>
    </source>
</evidence>
<dbReference type="Gene3D" id="3.90.550.10">
    <property type="entry name" value="Spore Coat Polysaccharide Biosynthesis Protein SpsA, Chain A"/>
    <property type="match status" value="1"/>
</dbReference>
<sequence>MSKVSICIPTYNSDAYLEESLNSIQNQTYTNIEVIIGDNCSSDNTQAIIKRYADENNWSYVFNQQNIGAGLNMNKLISLATGDFVAVYHSDDIYHPEIVAKSVSFFDQNQDCGFVSTLANLIDSNGEYLGELELPSRLRNNIKCKYTFEEIFPAILDSFVPFLVTPTVMVPKKIYDKLGMFKINDKYKSATDYEMWLRILKEFPAGILPEPLIQYRKHASQGSQMEIRENYGIPDGLNVYEEYAAGNRYFEKKYKRIFSWLIFLQVLKLNNARNFKESSKMVQRIHKHGNFKYGLFAGFFNLFNISSIRFNINFLDRFKGFFIKTKKR</sequence>
<dbReference type="InterPro" id="IPR001173">
    <property type="entry name" value="Glyco_trans_2-like"/>
</dbReference>
<comment type="caution">
    <text evidence="2">The sequence shown here is derived from an EMBL/GenBank/DDBJ whole genome shotgun (WGS) entry which is preliminary data.</text>
</comment>
<dbReference type="GO" id="GO:0016758">
    <property type="term" value="F:hexosyltransferase activity"/>
    <property type="evidence" value="ECO:0007669"/>
    <property type="project" value="UniProtKB-ARBA"/>
</dbReference>
<reference evidence="2 3" key="1">
    <citation type="submission" date="2019-02" db="EMBL/GenBank/DDBJ databases">
        <title>Pedobacter sp. RP-3-8 sp. nov., isolated from Arctic soil.</title>
        <authorList>
            <person name="Dahal R.H."/>
        </authorList>
    </citation>
    <scope>NUCLEOTIDE SEQUENCE [LARGE SCALE GENOMIC DNA]</scope>
    <source>
        <strain evidence="2 3">RP-3-8</strain>
    </source>
</reference>
<dbReference type="OrthoDB" id="9815829at2"/>
<dbReference type="Pfam" id="PF00535">
    <property type="entry name" value="Glycos_transf_2"/>
    <property type="match status" value="1"/>
</dbReference>
<gene>
    <name evidence="2" type="ORF">EZ444_12410</name>
</gene>
<evidence type="ECO:0000259" key="1">
    <source>
        <dbReference type="Pfam" id="PF00535"/>
    </source>
</evidence>
<dbReference type="AlphaFoldDB" id="A0A4R0N8C4"/>
<keyword evidence="2" id="KW-0808">Transferase</keyword>
<proteinExistence type="predicted"/>
<evidence type="ECO:0000313" key="2">
    <source>
        <dbReference type="EMBL" id="TCC96235.1"/>
    </source>
</evidence>
<dbReference type="PANTHER" id="PTHR22916:SF3">
    <property type="entry name" value="UDP-GLCNAC:BETAGAL BETA-1,3-N-ACETYLGLUCOSAMINYLTRANSFERASE-LIKE PROTEIN 1"/>
    <property type="match status" value="1"/>
</dbReference>
<dbReference type="PANTHER" id="PTHR22916">
    <property type="entry name" value="GLYCOSYLTRANSFERASE"/>
    <property type="match status" value="1"/>
</dbReference>
<feature type="domain" description="Glycosyltransferase 2-like" evidence="1">
    <location>
        <begin position="5"/>
        <end position="128"/>
    </location>
</feature>
<organism evidence="2 3">
    <name type="scientific">Pedobacter hiemivivus</name>
    <dbReference type="NCBI Taxonomy" id="2530454"/>
    <lineage>
        <taxon>Bacteria</taxon>
        <taxon>Pseudomonadati</taxon>
        <taxon>Bacteroidota</taxon>
        <taxon>Sphingobacteriia</taxon>
        <taxon>Sphingobacteriales</taxon>
        <taxon>Sphingobacteriaceae</taxon>
        <taxon>Pedobacter</taxon>
    </lineage>
</organism>
<dbReference type="EMBL" id="SJSM01000006">
    <property type="protein sequence ID" value="TCC96235.1"/>
    <property type="molecule type" value="Genomic_DNA"/>
</dbReference>
<dbReference type="Proteomes" id="UP000291117">
    <property type="component" value="Unassembled WGS sequence"/>
</dbReference>
<accession>A0A4R0N8C4</accession>
<dbReference type="RefSeq" id="WP_131609261.1">
    <property type="nucleotide sequence ID" value="NZ_SJSM01000006.1"/>
</dbReference>
<dbReference type="InterPro" id="IPR029044">
    <property type="entry name" value="Nucleotide-diphossugar_trans"/>
</dbReference>
<name>A0A4R0N8C4_9SPHI</name>
<dbReference type="SUPFAM" id="SSF53448">
    <property type="entry name" value="Nucleotide-diphospho-sugar transferases"/>
    <property type="match status" value="1"/>
</dbReference>